<sequence length="262" mass="29423">MAKNTAVQEEWLEGHLALVNTARKPEHQDKRTGHRVRRSSRAVILNDSAAHMWALLDYGLNRSEIKAIYREAITGYKARYINRGVDEVYDALLRTGMITDTREAIVRSLRAVLLRVGSWYVLSALAIGWLMMLVDTGPTRDALAGIAGAVAPWLPVPYVDVEALLLGFLTGFSGAISALLWIPAFAACTVTVVFLCRLALRDFVRRARVRRILLMAAVIFYLPYLIVTFDTLTNTPLLATFGDTALFSWWMSLHEAVFLPWR</sequence>
<feature type="transmembrane region" description="Helical" evidence="1">
    <location>
        <begin position="112"/>
        <end position="134"/>
    </location>
</feature>
<reference evidence="2 3" key="1">
    <citation type="submission" date="2016-10" db="EMBL/GenBank/DDBJ databases">
        <authorList>
            <person name="de Groot N.N."/>
        </authorList>
    </citation>
    <scope>NUCLEOTIDE SEQUENCE [LARGE SCALE GENOMIC DNA]</scope>
    <source>
        <strain evidence="2 3">ATCC 700224</strain>
    </source>
</reference>
<organism evidence="2 3">
    <name type="scientific">Rhodospira trueperi</name>
    <dbReference type="NCBI Taxonomy" id="69960"/>
    <lineage>
        <taxon>Bacteria</taxon>
        <taxon>Pseudomonadati</taxon>
        <taxon>Pseudomonadota</taxon>
        <taxon>Alphaproteobacteria</taxon>
        <taxon>Rhodospirillales</taxon>
        <taxon>Rhodospirillaceae</taxon>
        <taxon>Rhodospira</taxon>
    </lineage>
</organism>
<dbReference type="Proteomes" id="UP000199412">
    <property type="component" value="Unassembled WGS sequence"/>
</dbReference>
<accession>A0A1G7DEQ2</accession>
<keyword evidence="1" id="KW-0812">Transmembrane</keyword>
<dbReference type="STRING" id="69960.SAMN05421720_107159"/>
<feature type="transmembrane region" description="Helical" evidence="1">
    <location>
        <begin position="178"/>
        <end position="200"/>
    </location>
</feature>
<protein>
    <submittedName>
        <fullName evidence="2">Uncharacterized protein</fullName>
    </submittedName>
</protein>
<evidence type="ECO:0000256" key="1">
    <source>
        <dbReference type="SAM" id="Phobius"/>
    </source>
</evidence>
<evidence type="ECO:0000313" key="2">
    <source>
        <dbReference type="EMBL" id="SDE50078.1"/>
    </source>
</evidence>
<dbReference type="AlphaFoldDB" id="A0A1G7DEQ2"/>
<evidence type="ECO:0000313" key="3">
    <source>
        <dbReference type="Proteomes" id="UP000199412"/>
    </source>
</evidence>
<keyword evidence="1" id="KW-0472">Membrane</keyword>
<dbReference type="EMBL" id="FNAP01000007">
    <property type="protein sequence ID" value="SDE50078.1"/>
    <property type="molecule type" value="Genomic_DNA"/>
</dbReference>
<dbReference type="RefSeq" id="WP_143027162.1">
    <property type="nucleotide sequence ID" value="NZ_FNAP01000007.1"/>
</dbReference>
<gene>
    <name evidence="2" type="ORF">SAMN05421720_107159</name>
</gene>
<keyword evidence="1" id="KW-1133">Transmembrane helix</keyword>
<feature type="transmembrane region" description="Helical" evidence="1">
    <location>
        <begin position="212"/>
        <end position="229"/>
    </location>
</feature>
<keyword evidence="3" id="KW-1185">Reference proteome</keyword>
<name>A0A1G7DEQ2_9PROT</name>
<proteinExistence type="predicted"/>